<evidence type="ECO:0000256" key="8">
    <source>
        <dbReference type="PROSITE-ProRule" id="PRU00042"/>
    </source>
</evidence>
<protein>
    <submittedName>
        <fullName evidence="13">Uncharacterized protein</fullName>
    </submittedName>
</protein>
<dbReference type="GO" id="GO:0000981">
    <property type="term" value="F:DNA-binding transcription factor activity, RNA polymerase II-specific"/>
    <property type="evidence" value="ECO:0007669"/>
    <property type="project" value="TreeGrafter"/>
</dbReference>
<dbReference type="OrthoDB" id="6077919at2759"/>
<evidence type="ECO:0000256" key="2">
    <source>
        <dbReference type="ARBA" id="ARBA00022723"/>
    </source>
</evidence>
<feature type="binding site" evidence="9">
    <location>
        <position position="73"/>
    </location>
    <ligand>
        <name>Zn(2+)</name>
        <dbReference type="ChEBI" id="CHEBI:29105"/>
    </ligand>
</feature>
<feature type="compositionally biased region" description="Polar residues" evidence="10">
    <location>
        <begin position="795"/>
        <end position="811"/>
    </location>
</feature>
<comment type="subcellular location">
    <subcellularLocation>
        <location evidence="1">Nucleus</location>
    </subcellularLocation>
</comment>
<feature type="region of interest" description="Disordered" evidence="10">
    <location>
        <begin position="575"/>
        <end position="637"/>
    </location>
</feature>
<keyword evidence="14" id="KW-1185">Reference proteome</keyword>
<evidence type="ECO:0000256" key="9">
    <source>
        <dbReference type="PROSITE-ProRule" id="PRU01263"/>
    </source>
</evidence>
<reference evidence="13 14" key="1">
    <citation type="submission" date="2020-11" db="EMBL/GenBank/DDBJ databases">
        <authorList>
            <person name="Wallbank WR R."/>
            <person name="Pardo Diaz C."/>
            <person name="Kozak K."/>
            <person name="Martin S."/>
            <person name="Jiggins C."/>
            <person name="Moest M."/>
            <person name="Warren A I."/>
            <person name="Generalovic N T."/>
            <person name="Byers J.R.P. K."/>
            <person name="Montejo-Kovacevich G."/>
            <person name="Yen C E."/>
        </authorList>
    </citation>
    <scope>NUCLEOTIDE SEQUENCE [LARGE SCALE GENOMIC DNA]</scope>
</reference>
<accession>A0A7R8UCF7</accession>
<proteinExistence type="inferred from homology"/>
<feature type="compositionally biased region" description="Basic and acidic residues" evidence="10">
    <location>
        <begin position="599"/>
        <end position="617"/>
    </location>
</feature>
<dbReference type="FunCoup" id="A0A7R8UCF7">
    <property type="interactions" value="645"/>
</dbReference>
<dbReference type="InterPro" id="IPR036236">
    <property type="entry name" value="Znf_C2H2_sf"/>
</dbReference>
<dbReference type="FunFam" id="3.30.160.60:FF:000358">
    <property type="entry name" value="zinc finger protein 24"/>
    <property type="match status" value="1"/>
</dbReference>
<feature type="domain" description="C2H2-type" evidence="11">
    <location>
        <begin position="232"/>
        <end position="259"/>
    </location>
</feature>
<dbReference type="Pfam" id="PF07776">
    <property type="entry name" value="zf-AD"/>
    <property type="match status" value="1"/>
</dbReference>
<feature type="domain" description="C2H2-type" evidence="11">
    <location>
        <begin position="260"/>
        <end position="287"/>
    </location>
</feature>
<dbReference type="SMART" id="SM00868">
    <property type="entry name" value="zf-AD"/>
    <property type="match status" value="1"/>
</dbReference>
<feature type="domain" description="C2H2-type" evidence="11">
    <location>
        <begin position="372"/>
        <end position="399"/>
    </location>
</feature>
<evidence type="ECO:0000256" key="1">
    <source>
        <dbReference type="ARBA" id="ARBA00004123"/>
    </source>
</evidence>
<dbReference type="Pfam" id="PF00096">
    <property type="entry name" value="zf-C2H2"/>
    <property type="match status" value="4"/>
</dbReference>
<evidence type="ECO:0000313" key="14">
    <source>
        <dbReference type="Proteomes" id="UP000594454"/>
    </source>
</evidence>
<keyword evidence="4 8" id="KW-0863">Zinc-finger</keyword>
<evidence type="ECO:0000259" key="12">
    <source>
        <dbReference type="PROSITE" id="PS51915"/>
    </source>
</evidence>
<gene>
    <name evidence="13" type="ORF">HERILL_LOCUS1432</name>
</gene>
<dbReference type="GO" id="GO:0008270">
    <property type="term" value="F:zinc ion binding"/>
    <property type="evidence" value="ECO:0007669"/>
    <property type="project" value="UniProtKB-UniRule"/>
</dbReference>
<keyword evidence="6" id="KW-0539">Nucleus</keyword>
<evidence type="ECO:0000256" key="3">
    <source>
        <dbReference type="ARBA" id="ARBA00022737"/>
    </source>
</evidence>
<feature type="binding site" evidence="9">
    <location>
        <position position="24"/>
    </location>
    <ligand>
        <name>Zn(2+)</name>
        <dbReference type="ChEBI" id="CHEBI:29105"/>
    </ligand>
</feature>
<evidence type="ECO:0000259" key="11">
    <source>
        <dbReference type="PROSITE" id="PS50157"/>
    </source>
</evidence>
<evidence type="ECO:0000256" key="4">
    <source>
        <dbReference type="ARBA" id="ARBA00022771"/>
    </source>
</evidence>
<dbReference type="InterPro" id="IPR013087">
    <property type="entry name" value="Znf_C2H2_type"/>
</dbReference>
<feature type="compositionally biased region" description="Polar residues" evidence="10">
    <location>
        <begin position="772"/>
        <end position="786"/>
    </location>
</feature>
<dbReference type="AlphaFoldDB" id="A0A7R8UCF7"/>
<feature type="compositionally biased region" description="Polar residues" evidence="10">
    <location>
        <begin position="142"/>
        <end position="161"/>
    </location>
</feature>
<organism evidence="13 14">
    <name type="scientific">Hermetia illucens</name>
    <name type="common">Black soldier fly</name>
    <dbReference type="NCBI Taxonomy" id="343691"/>
    <lineage>
        <taxon>Eukaryota</taxon>
        <taxon>Metazoa</taxon>
        <taxon>Ecdysozoa</taxon>
        <taxon>Arthropoda</taxon>
        <taxon>Hexapoda</taxon>
        <taxon>Insecta</taxon>
        <taxon>Pterygota</taxon>
        <taxon>Neoptera</taxon>
        <taxon>Endopterygota</taxon>
        <taxon>Diptera</taxon>
        <taxon>Brachycera</taxon>
        <taxon>Stratiomyomorpha</taxon>
        <taxon>Stratiomyidae</taxon>
        <taxon>Hermetiinae</taxon>
        <taxon>Hermetia</taxon>
    </lineage>
</organism>
<feature type="domain" description="C2H2-type" evidence="11">
    <location>
        <begin position="484"/>
        <end position="512"/>
    </location>
</feature>
<feature type="domain" description="C2H2-type" evidence="11">
    <location>
        <begin position="344"/>
        <end position="371"/>
    </location>
</feature>
<evidence type="ECO:0000256" key="6">
    <source>
        <dbReference type="ARBA" id="ARBA00023242"/>
    </source>
</evidence>
<evidence type="ECO:0000256" key="5">
    <source>
        <dbReference type="ARBA" id="ARBA00022833"/>
    </source>
</evidence>
<dbReference type="SUPFAM" id="SSF57667">
    <property type="entry name" value="beta-beta-alpha zinc fingers"/>
    <property type="match status" value="5"/>
</dbReference>
<dbReference type="OMA" id="GMPSTIC"/>
<dbReference type="PROSITE" id="PS50157">
    <property type="entry name" value="ZINC_FINGER_C2H2_2"/>
    <property type="match status" value="9"/>
</dbReference>
<comment type="similarity">
    <text evidence="7">Belongs to the snail C2H2-type zinc-finger protein family.</text>
</comment>
<dbReference type="Gene3D" id="3.30.160.60">
    <property type="entry name" value="Classic Zinc Finger"/>
    <property type="match status" value="6"/>
</dbReference>
<dbReference type="Gene3D" id="3.40.1800.20">
    <property type="match status" value="1"/>
</dbReference>
<feature type="region of interest" description="Disordered" evidence="10">
    <location>
        <begin position="140"/>
        <end position="162"/>
    </location>
</feature>
<feature type="binding site" evidence="9">
    <location>
        <position position="21"/>
    </location>
    <ligand>
        <name>Zn(2+)</name>
        <dbReference type="ChEBI" id="CHEBI:29105"/>
    </ligand>
</feature>
<keyword evidence="5 9" id="KW-0862">Zinc</keyword>
<evidence type="ECO:0000256" key="7">
    <source>
        <dbReference type="ARBA" id="ARBA00037948"/>
    </source>
</evidence>
<dbReference type="PROSITE" id="PS00028">
    <property type="entry name" value="ZINC_FINGER_C2H2_1"/>
    <property type="match status" value="10"/>
</dbReference>
<sequence length="876" mass="99181">MGSSPQSQDDLAVVLKNKRICRFCLSQKEPLTNIYSKENRVNSTAPLPLQIMSCVSIEVFTNDGMPSTICDACRLTMEYCYGVKQMCKKADTNLRQFPLTGKWPEPLQPPKQPDLVKKAEEPKKQVILNSIPVVKIEEPESLATTSKQSNPVSQIKSTTRTPVKPKILNRDSVKILNKNVNLTPEPVLSSPIITRNESGQVEIVTEILDNSTTRVEEPDPVLTAEPVETNVFPCPNCERSFPLRQLLDIHMVNHSRQRSFACEACDKRFFSKYDLGKHMLIHTGEKPYQCVVCHKAFTRSTLLHRHEKIHTDQPKFLCVFCEKPFLSKDELEKHTERHRKNRPFPCKVCGKSFAFKQGLERHETIHAKEQPFPCQYCSQSFSTPSKLSRHLTAHAGERPFPCKLCPKSYLLSHHLTRHLRSHTQGSGSYKCYDCERTFVSRDDLIYHSAVHATQNLMCPLCKDQFESLDQVTEHIKQHAEGEQYACEFCDLIFLTAERLQSHSEERHVDDMAAYEEHDKRNEKRMDSYSMADDGQQGDEVIQEFIIEEYHEGDEVIKEEKDIHIEEQMEEKPIILNKQVAVGRRSKDNISPQKHSPMKTSDEQEGGDHMEIEALEQKDTDDELGEEEQDDSDEDYQPPVKTMKVLRNISPRTKAIAEKPRQTAKESGETSLFKVPKEKKQLVQQTLISVLEQLPKSVTVMKKEKPTVTPTKEKRATPSNEVRILNEKIIRKADQNTSTKTIKLTDIKLPVKVIEGKSSSLSPKENIPMKSKPSPTAGPSRSISSTRVETKPVTKQAGSTPQSKASPEQTGQKKLLEMMIDNRKVKVHKIVMTKAEVAAMAKEGKIEMKGGTMILKQNGKSLAGKVVSKPSGAGGSK</sequence>
<feature type="domain" description="C2H2-type" evidence="11">
    <location>
        <begin position="400"/>
        <end position="423"/>
    </location>
</feature>
<name>A0A7R8UCF7_HERIL</name>
<dbReference type="SUPFAM" id="SSF57716">
    <property type="entry name" value="Glucocorticoid receptor-like (DNA-binding domain)"/>
    <property type="match status" value="1"/>
</dbReference>
<feature type="domain" description="C2H2-type" evidence="11">
    <location>
        <begin position="316"/>
        <end position="343"/>
    </location>
</feature>
<dbReference type="InParanoid" id="A0A7R8UCF7"/>
<dbReference type="GO" id="GO:0000978">
    <property type="term" value="F:RNA polymerase II cis-regulatory region sequence-specific DNA binding"/>
    <property type="evidence" value="ECO:0007669"/>
    <property type="project" value="TreeGrafter"/>
</dbReference>
<feature type="domain" description="ZAD" evidence="12">
    <location>
        <begin position="19"/>
        <end position="97"/>
    </location>
</feature>
<feature type="binding site" evidence="9">
    <location>
        <position position="70"/>
    </location>
    <ligand>
        <name>Zn(2+)</name>
        <dbReference type="ChEBI" id="CHEBI:29105"/>
    </ligand>
</feature>
<dbReference type="FunFam" id="3.30.160.60:FF:000145">
    <property type="entry name" value="Zinc finger protein 574"/>
    <property type="match status" value="1"/>
</dbReference>
<dbReference type="FunFam" id="3.30.160.60:FF:000100">
    <property type="entry name" value="Zinc finger 45-like"/>
    <property type="match status" value="1"/>
</dbReference>
<dbReference type="PANTHER" id="PTHR24388:SF104">
    <property type="entry name" value="AT-RICH BINDING PROTEIN-RELATED"/>
    <property type="match status" value="1"/>
</dbReference>
<dbReference type="EMBL" id="LR899009">
    <property type="protein sequence ID" value="CAD7078147.1"/>
    <property type="molecule type" value="Genomic_DNA"/>
</dbReference>
<feature type="region of interest" description="Disordered" evidence="10">
    <location>
        <begin position="757"/>
        <end position="811"/>
    </location>
</feature>
<dbReference type="SMART" id="SM00355">
    <property type="entry name" value="ZnF_C2H2"/>
    <property type="match status" value="10"/>
</dbReference>
<evidence type="ECO:0000313" key="13">
    <source>
        <dbReference type="EMBL" id="CAD7078147.1"/>
    </source>
</evidence>
<dbReference type="PROSITE" id="PS51915">
    <property type="entry name" value="ZAD"/>
    <property type="match status" value="1"/>
</dbReference>
<evidence type="ECO:0000256" key="10">
    <source>
        <dbReference type="SAM" id="MobiDB-lite"/>
    </source>
</evidence>
<dbReference type="Proteomes" id="UP000594454">
    <property type="component" value="Chromosome 1"/>
</dbReference>
<dbReference type="Pfam" id="PF13894">
    <property type="entry name" value="zf-C2H2_4"/>
    <property type="match status" value="1"/>
</dbReference>
<dbReference type="PANTHER" id="PTHR24388">
    <property type="entry name" value="ZINC FINGER PROTEIN"/>
    <property type="match status" value="1"/>
</dbReference>
<dbReference type="InterPro" id="IPR050527">
    <property type="entry name" value="Snail/Krueppel_Znf"/>
</dbReference>
<dbReference type="GO" id="GO:0032502">
    <property type="term" value="P:developmental process"/>
    <property type="evidence" value="ECO:0007669"/>
    <property type="project" value="UniProtKB-ARBA"/>
</dbReference>
<dbReference type="GO" id="GO:0005634">
    <property type="term" value="C:nucleus"/>
    <property type="evidence" value="ECO:0007669"/>
    <property type="project" value="UniProtKB-SubCell"/>
</dbReference>
<feature type="compositionally biased region" description="Acidic residues" evidence="10">
    <location>
        <begin position="618"/>
        <end position="635"/>
    </location>
</feature>
<dbReference type="InterPro" id="IPR012934">
    <property type="entry name" value="Znf_AD"/>
</dbReference>
<feature type="domain" description="C2H2-type" evidence="11">
    <location>
        <begin position="288"/>
        <end position="315"/>
    </location>
</feature>
<keyword evidence="3" id="KW-0677">Repeat</keyword>
<keyword evidence="2 9" id="KW-0479">Metal-binding</keyword>
<dbReference type="FunFam" id="3.30.160.60:FF:000202">
    <property type="entry name" value="Zinc finger protein 574"/>
    <property type="match status" value="1"/>
</dbReference>
<feature type="domain" description="C2H2-type" evidence="11">
    <location>
        <begin position="429"/>
        <end position="456"/>
    </location>
</feature>